<dbReference type="GO" id="GO:0005829">
    <property type="term" value="C:cytosol"/>
    <property type="evidence" value="ECO:0007669"/>
    <property type="project" value="TreeGrafter"/>
</dbReference>
<dbReference type="Pfam" id="PF01048">
    <property type="entry name" value="PNP_UDP_1"/>
    <property type="match status" value="1"/>
</dbReference>
<dbReference type="GO" id="GO:0009116">
    <property type="term" value="P:nucleoside metabolic process"/>
    <property type="evidence" value="ECO:0007669"/>
    <property type="project" value="InterPro"/>
</dbReference>
<dbReference type="Proteomes" id="UP000230821">
    <property type="component" value="Unassembled WGS sequence"/>
</dbReference>
<dbReference type="SUPFAM" id="SSF53167">
    <property type="entry name" value="Purine and uridine phosphorylases"/>
    <property type="match status" value="1"/>
</dbReference>
<feature type="non-terminal residue" evidence="2">
    <location>
        <position position="1"/>
    </location>
</feature>
<dbReference type="InterPro" id="IPR035994">
    <property type="entry name" value="Nucleoside_phosphorylase_sf"/>
</dbReference>
<dbReference type="GO" id="GO:0008930">
    <property type="term" value="F:methylthioadenosine nucleosidase activity"/>
    <property type="evidence" value="ECO:0007669"/>
    <property type="project" value="TreeGrafter"/>
</dbReference>
<dbReference type="AlphaFoldDB" id="A0A2G6KKZ7"/>
<gene>
    <name evidence="2" type="ORF">CSA56_00480</name>
</gene>
<proteinExistence type="predicted"/>
<comment type="caution">
    <text evidence="2">The sequence shown here is derived from an EMBL/GenBank/DDBJ whole genome shotgun (WGS) entry which is preliminary data.</text>
</comment>
<dbReference type="PANTHER" id="PTHR46832:SF1">
    <property type="entry name" value="5'-METHYLTHIOADENOSINE_S-ADENOSYLHOMOCYSTEINE NUCLEOSIDASE"/>
    <property type="match status" value="1"/>
</dbReference>
<dbReference type="GO" id="GO:0008782">
    <property type="term" value="F:adenosylhomocysteine nucleosidase activity"/>
    <property type="evidence" value="ECO:0007669"/>
    <property type="project" value="TreeGrafter"/>
</dbReference>
<feature type="domain" description="Nucleoside phosphorylase" evidence="1">
    <location>
        <begin position="21"/>
        <end position="116"/>
    </location>
</feature>
<protein>
    <recommendedName>
        <fullName evidence="1">Nucleoside phosphorylase domain-containing protein</fullName>
    </recommendedName>
</protein>
<dbReference type="Gene3D" id="3.40.50.1580">
    <property type="entry name" value="Nucleoside phosphorylase domain"/>
    <property type="match status" value="1"/>
</dbReference>
<dbReference type="InterPro" id="IPR000845">
    <property type="entry name" value="Nucleoside_phosphorylase_d"/>
</dbReference>
<organism evidence="2 3">
    <name type="scientific">candidate division KSB3 bacterium</name>
    <dbReference type="NCBI Taxonomy" id="2044937"/>
    <lineage>
        <taxon>Bacteria</taxon>
        <taxon>candidate division KSB3</taxon>
    </lineage>
</organism>
<dbReference type="EMBL" id="PDSK01000018">
    <property type="protein sequence ID" value="PIE36337.1"/>
    <property type="molecule type" value="Genomic_DNA"/>
</dbReference>
<evidence type="ECO:0000259" key="1">
    <source>
        <dbReference type="Pfam" id="PF01048"/>
    </source>
</evidence>
<dbReference type="GO" id="GO:0019284">
    <property type="term" value="P:L-methionine salvage from S-adenosylmethionine"/>
    <property type="evidence" value="ECO:0007669"/>
    <property type="project" value="TreeGrafter"/>
</dbReference>
<dbReference type="CDD" id="cd09008">
    <property type="entry name" value="MTAN"/>
    <property type="match status" value="1"/>
</dbReference>
<sequence>DTFVHFGQYILKQNRKRKFFREFPANSALLKSARRMKHPWGTAVKIFPGPIVTGDQIIFSTKKRRELFERFEALAVEMESAAIAQVCKMNGIPFLAVRGISDYADESIHLDTSKIDLNDFAEWTSASFGEKVSLLTTTISYLAQHPSTFTLSRQARKNMKLAATHSAEFTLRLLHTL</sequence>
<reference evidence="2 3" key="1">
    <citation type="submission" date="2017-10" db="EMBL/GenBank/DDBJ databases">
        <title>Novel microbial diversity and functional potential in the marine mammal oral microbiome.</title>
        <authorList>
            <person name="Dudek N.K."/>
            <person name="Sun C.L."/>
            <person name="Burstein D."/>
            <person name="Kantor R.S."/>
            <person name="Aliaga Goltsman D.S."/>
            <person name="Bik E.M."/>
            <person name="Thomas B.C."/>
            <person name="Banfield J.F."/>
            <person name="Relman D.A."/>
        </authorList>
    </citation>
    <scope>NUCLEOTIDE SEQUENCE [LARGE SCALE GENOMIC DNA]</scope>
    <source>
        <strain evidence="2">DOLJORAL78_47_16</strain>
    </source>
</reference>
<name>A0A2G6KKZ7_9BACT</name>
<evidence type="ECO:0000313" key="2">
    <source>
        <dbReference type="EMBL" id="PIE36337.1"/>
    </source>
</evidence>
<dbReference type="PANTHER" id="PTHR46832">
    <property type="entry name" value="5'-METHYLTHIOADENOSINE/S-ADENOSYLHOMOCYSTEINE NUCLEOSIDASE"/>
    <property type="match status" value="1"/>
</dbReference>
<evidence type="ECO:0000313" key="3">
    <source>
        <dbReference type="Proteomes" id="UP000230821"/>
    </source>
</evidence>
<accession>A0A2G6KKZ7</accession>